<name>A0ABQ5KCA5_9EUKA</name>
<feature type="compositionally biased region" description="Basic and acidic residues" evidence="1">
    <location>
        <begin position="1"/>
        <end position="15"/>
    </location>
</feature>
<protein>
    <submittedName>
        <fullName evidence="2">Uncharacterized protein</fullName>
    </submittedName>
</protein>
<evidence type="ECO:0000313" key="2">
    <source>
        <dbReference type="EMBL" id="GKT30107.1"/>
    </source>
</evidence>
<comment type="caution">
    <text evidence="2">The sequence shown here is derived from an EMBL/GenBank/DDBJ whole genome shotgun (WGS) entry which is preliminary data.</text>
</comment>
<feature type="region of interest" description="Disordered" evidence="1">
    <location>
        <begin position="1"/>
        <end position="111"/>
    </location>
</feature>
<proteinExistence type="predicted"/>
<accession>A0ABQ5KCA5</accession>
<feature type="non-terminal residue" evidence="2">
    <location>
        <position position="1"/>
    </location>
</feature>
<dbReference type="EMBL" id="BQXS01001117">
    <property type="protein sequence ID" value="GKT30107.1"/>
    <property type="molecule type" value="Genomic_DNA"/>
</dbReference>
<evidence type="ECO:0000256" key="1">
    <source>
        <dbReference type="SAM" id="MobiDB-lite"/>
    </source>
</evidence>
<feature type="compositionally biased region" description="Low complexity" evidence="1">
    <location>
        <begin position="52"/>
        <end position="62"/>
    </location>
</feature>
<organism evidence="2 3">
    <name type="scientific">Aduncisulcus paluster</name>
    <dbReference type="NCBI Taxonomy" id="2918883"/>
    <lineage>
        <taxon>Eukaryota</taxon>
        <taxon>Metamonada</taxon>
        <taxon>Carpediemonas-like organisms</taxon>
        <taxon>Aduncisulcus</taxon>
    </lineage>
</organism>
<feature type="non-terminal residue" evidence="2">
    <location>
        <position position="215"/>
    </location>
</feature>
<reference evidence="2" key="1">
    <citation type="submission" date="2022-03" db="EMBL/GenBank/DDBJ databases">
        <title>Draft genome sequence of Aduncisulcus paluster, a free-living microaerophilic Fornicata.</title>
        <authorList>
            <person name="Yuyama I."/>
            <person name="Kume K."/>
            <person name="Tamura T."/>
            <person name="Inagaki Y."/>
            <person name="Hashimoto T."/>
        </authorList>
    </citation>
    <scope>NUCLEOTIDE SEQUENCE</scope>
    <source>
        <strain evidence="2">NY0171</strain>
    </source>
</reference>
<evidence type="ECO:0000313" key="3">
    <source>
        <dbReference type="Proteomes" id="UP001057375"/>
    </source>
</evidence>
<dbReference type="Proteomes" id="UP001057375">
    <property type="component" value="Unassembled WGS sequence"/>
</dbReference>
<feature type="compositionally biased region" description="Polar residues" evidence="1">
    <location>
        <begin position="36"/>
        <end position="49"/>
    </location>
</feature>
<sequence length="215" mass="23251">RKTVKGEEGNEEKGGKSIAMIGEKGIKPEVTDDSSPRQSPNINESTSIIVASLLSSLGSPSSTPIDVTNDSEQHDPHRKKENPKEDTSADLTSFGSKHTKKEEEDVSQCPLNSPNFLMQSLSSRSFSPVLNIPIAASYVYKGGRESGETKITWEIIDKKDDSAKDDHAIPVHKELVSPRSLHSSASLMFVPPPESLGKRIRLTILPVSCEGICGG</sequence>
<keyword evidence="3" id="KW-1185">Reference proteome</keyword>
<gene>
    <name evidence="2" type="ORF">ADUPG1_001383</name>
</gene>